<dbReference type="Pfam" id="PF01558">
    <property type="entry name" value="POR"/>
    <property type="match status" value="1"/>
</dbReference>
<feature type="domain" description="Pyruvate/ketoisovalerate oxidoreductase catalytic" evidence="2">
    <location>
        <begin position="10"/>
        <end position="174"/>
    </location>
</feature>
<dbReference type="InterPro" id="IPR011894">
    <property type="entry name" value="PorC_KorC"/>
</dbReference>
<comment type="caution">
    <text evidence="3">The sequence shown here is derived from an EMBL/GenBank/DDBJ whole genome shotgun (WGS) entry which is preliminary data.</text>
</comment>
<dbReference type="InterPro" id="IPR019752">
    <property type="entry name" value="Pyrv/ketoisovalerate_OxRed_cat"/>
</dbReference>
<dbReference type="SUPFAM" id="SSF53323">
    <property type="entry name" value="Pyruvate-ferredoxin oxidoreductase, PFOR, domain III"/>
    <property type="match status" value="1"/>
</dbReference>
<evidence type="ECO:0000313" key="3">
    <source>
        <dbReference type="EMBL" id="MCC9295600.1"/>
    </source>
</evidence>
<keyword evidence="1" id="KW-0560">Oxidoreductase</keyword>
<gene>
    <name evidence="3" type="ORF">LN736_12095</name>
</gene>
<dbReference type="PANTHER" id="PTHR43366:SF1">
    <property type="entry name" value="PYRUVATE SYNTHASE SUBUNIT PORC"/>
    <property type="match status" value="1"/>
</dbReference>
<proteinExistence type="predicted"/>
<dbReference type="Gene3D" id="3.40.920.10">
    <property type="entry name" value="Pyruvate-ferredoxin oxidoreductase, PFOR, domain III"/>
    <property type="match status" value="1"/>
</dbReference>
<dbReference type="EMBL" id="JAJJPB010000016">
    <property type="protein sequence ID" value="MCC9295600.1"/>
    <property type="molecule type" value="Genomic_DNA"/>
</dbReference>
<accession>A0ABS8N703</accession>
<dbReference type="NCBIfam" id="TIGR02175">
    <property type="entry name" value="PorC_KorC"/>
    <property type="match status" value="1"/>
</dbReference>
<name>A0ABS8N703_9CLOT</name>
<dbReference type="InterPro" id="IPR051626">
    <property type="entry name" value="Oxidoreductase_gamma_subunit"/>
</dbReference>
<dbReference type="Proteomes" id="UP001165422">
    <property type="component" value="Unassembled WGS sequence"/>
</dbReference>
<dbReference type="InterPro" id="IPR002869">
    <property type="entry name" value="Pyrv_flavodox_OxRed_cen"/>
</dbReference>
<keyword evidence="4" id="KW-1185">Reference proteome</keyword>
<evidence type="ECO:0000313" key="4">
    <source>
        <dbReference type="Proteomes" id="UP001165422"/>
    </source>
</evidence>
<protein>
    <submittedName>
        <fullName evidence="3">2-oxoacid:acceptor oxidoreductase family protein</fullName>
    </submittedName>
</protein>
<evidence type="ECO:0000256" key="1">
    <source>
        <dbReference type="ARBA" id="ARBA00023002"/>
    </source>
</evidence>
<dbReference type="PANTHER" id="PTHR43366">
    <property type="entry name" value="PYRUVATE SYNTHASE SUBUNIT PORC"/>
    <property type="match status" value="1"/>
</dbReference>
<organism evidence="3 4">
    <name type="scientific">Clostridium aromativorans</name>
    <dbReference type="NCBI Taxonomy" id="2836848"/>
    <lineage>
        <taxon>Bacteria</taxon>
        <taxon>Bacillati</taxon>
        <taxon>Bacillota</taxon>
        <taxon>Clostridia</taxon>
        <taxon>Eubacteriales</taxon>
        <taxon>Clostridiaceae</taxon>
        <taxon>Clostridium</taxon>
    </lineage>
</organism>
<evidence type="ECO:0000259" key="2">
    <source>
        <dbReference type="Pfam" id="PF01558"/>
    </source>
</evidence>
<reference evidence="3" key="1">
    <citation type="submission" date="2021-11" db="EMBL/GenBank/DDBJ databases">
        <authorList>
            <person name="Qingchun L."/>
            <person name="Dong Z."/>
            <person name="Zongwei Q."/>
            <person name="Jia Z."/>
            <person name="Duotao L."/>
        </authorList>
    </citation>
    <scope>NUCLEOTIDE SEQUENCE</scope>
    <source>
        <strain evidence="3">WLY-B-L2</strain>
    </source>
</reference>
<sequence length="180" mass="19489">MIEIRWHGRGGQGAFTAARLLGHAVSIHDGKYAQAFPSFGPERRGAPVLAFTRISDSKIFDRSQVEECDYVVVLDETLYGSSVIKGLKNGGILVVNSKKDALEFAGHGFKVVTIDATELSLEILKRPITNVPMLGALLAASGLTSLEAAYDSIDSQLSPAIREKNKKVLLKAYDSVKEEV</sequence>
<dbReference type="RefSeq" id="WP_229981612.1">
    <property type="nucleotide sequence ID" value="NZ_JAJJPB010000016.1"/>
</dbReference>